<reference evidence="2" key="1">
    <citation type="journal article" date="2020" name="Microb. Genom.">
        <title>Genetic diversity of clinical and environmental Mucorales isolates obtained from an investigation of mucormycosis cases among solid organ transplant recipients.</title>
        <authorList>
            <person name="Nguyen M.H."/>
            <person name="Kaul D."/>
            <person name="Muto C."/>
            <person name="Cheng S.J."/>
            <person name="Richter R.A."/>
            <person name="Bruno V.M."/>
            <person name="Liu G."/>
            <person name="Beyhan S."/>
            <person name="Sundermann A.J."/>
            <person name="Mounaud S."/>
            <person name="Pasculle A.W."/>
            <person name="Nierman W.C."/>
            <person name="Driscoll E."/>
            <person name="Cumbie R."/>
            <person name="Clancy C.J."/>
            <person name="Dupont C.L."/>
        </authorList>
    </citation>
    <scope>NUCLEOTIDE SEQUENCE</scope>
    <source>
        <strain evidence="2">GL11</strain>
    </source>
</reference>
<sequence length="75" mass="8143">MLKGDGHDLLREPDLDLPWPGTEVAGAVRADRPASRRRRGHRSRHEVLRAGRAGLGFPAVRHVDGLRLHGSPGPG</sequence>
<feature type="region of interest" description="Disordered" evidence="1">
    <location>
        <begin position="1"/>
        <end position="21"/>
    </location>
</feature>
<dbReference type="EMBL" id="JAANQT010013989">
    <property type="protein sequence ID" value="KAG1272934.1"/>
    <property type="molecule type" value="Genomic_DNA"/>
</dbReference>
<keyword evidence="3" id="KW-1185">Reference proteome</keyword>
<feature type="compositionally biased region" description="Basic and acidic residues" evidence="1">
    <location>
        <begin position="1"/>
        <end position="14"/>
    </location>
</feature>
<gene>
    <name evidence="2" type="ORF">G6F64_015444</name>
</gene>
<protein>
    <submittedName>
        <fullName evidence="2">Uncharacterized protein</fullName>
    </submittedName>
</protein>
<dbReference type="Proteomes" id="UP000716291">
    <property type="component" value="Unassembled WGS sequence"/>
</dbReference>
<organism evidence="2 3">
    <name type="scientific">Rhizopus oryzae</name>
    <name type="common">Mucormycosis agent</name>
    <name type="synonym">Rhizopus arrhizus var. delemar</name>
    <dbReference type="NCBI Taxonomy" id="64495"/>
    <lineage>
        <taxon>Eukaryota</taxon>
        <taxon>Fungi</taxon>
        <taxon>Fungi incertae sedis</taxon>
        <taxon>Mucoromycota</taxon>
        <taxon>Mucoromycotina</taxon>
        <taxon>Mucoromycetes</taxon>
        <taxon>Mucorales</taxon>
        <taxon>Mucorineae</taxon>
        <taxon>Rhizopodaceae</taxon>
        <taxon>Rhizopus</taxon>
    </lineage>
</organism>
<evidence type="ECO:0000313" key="3">
    <source>
        <dbReference type="Proteomes" id="UP000716291"/>
    </source>
</evidence>
<evidence type="ECO:0000256" key="1">
    <source>
        <dbReference type="SAM" id="MobiDB-lite"/>
    </source>
</evidence>
<accession>A0A9P6WRE1</accession>
<dbReference type="AlphaFoldDB" id="A0A9P6WRE1"/>
<comment type="caution">
    <text evidence="2">The sequence shown here is derived from an EMBL/GenBank/DDBJ whole genome shotgun (WGS) entry which is preliminary data.</text>
</comment>
<name>A0A9P6WRE1_RHIOR</name>
<evidence type="ECO:0000313" key="2">
    <source>
        <dbReference type="EMBL" id="KAG1272934.1"/>
    </source>
</evidence>
<proteinExistence type="predicted"/>